<keyword evidence="3" id="KW-0408">Iron</keyword>
<dbReference type="EMBL" id="FNHB01000022">
    <property type="protein sequence ID" value="SDN36365.1"/>
    <property type="molecule type" value="Genomic_DNA"/>
</dbReference>
<dbReference type="GO" id="GO:0003824">
    <property type="term" value="F:catalytic activity"/>
    <property type="evidence" value="ECO:0007669"/>
    <property type="project" value="InterPro"/>
</dbReference>
<evidence type="ECO:0000256" key="2">
    <source>
        <dbReference type="ARBA" id="ARBA00022723"/>
    </source>
</evidence>
<evidence type="ECO:0000259" key="5">
    <source>
        <dbReference type="Pfam" id="PF04055"/>
    </source>
</evidence>
<dbReference type="InterPro" id="IPR023885">
    <property type="entry name" value="4Fe4S-binding_SPASM_dom"/>
</dbReference>
<feature type="domain" description="Radical SAM core" evidence="5">
    <location>
        <begin position="61"/>
        <end position="158"/>
    </location>
</feature>
<dbReference type="InterPro" id="IPR050377">
    <property type="entry name" value="Radical_SAM_PqqE_MftC-like"/>
</dbReference>
<dbReference type="Gene3D" id="3.20.20.70">
    <property type="entry name" value="Aldolase class I"/>
    <property type="match status" value="1"/>
</dbReference>
<dbReference type="STRING" id="146817.SAMN04488502_1227"/>
<protein>
    <submittedName>
        <fullName evidence="7">Radical SAM additional 4Fe4S-binding SPASM domain-containing protein</fullName>
    </submittedName>
</protein>
<keyword evidence="1" id="KW-0949">S-adenosyl-L-methionine</keyword>
<dbReference type="OrthoDB" id="9782387at2"/>
<sequence length="297" mass="34774">MMINYENLLKYYFKNNWPGLFNLREKYKRKNYQRKVKKIILEHLSQFRAAGSYPLFRTIEIETMNRCNSTCSFCPVNKNADTRAFKKMDEQLFIAIVKQLKRCNYSGRVGLYSNNEPFLDERISDFAKIAKTNLPQCTIFLYTNGTLLTPEKFVTIMQHLDQMYIDNYNDRLKLIRPVKEIYDFSKNKKLYNDRVRIRLRRLNDVLSTRGGQAPNRKEECNTALDYGCLRPFYQMVVRPDGKVSLCCNDALGKMTLGDLAASSVEEVWQNEMYVTLREKLVAGRTATPLCRACDSML</sequence>
<dbReference type="PANTHER" id="PTHR11228">
    <property type="entry name" value="RADICAL SAM DOMAIN PROTEIN"/>
    <property type="match status" value="1"/>
</dbReference>
<evidence type="ECO:0000313" key="7">
    <source>
        <dbReference type="EMBL" id="SDN36365.1"/>
    </source>
</evidence>
<evidence type="ECO:0000259" key="6">
    <source>
        <dbReference type="Pfam" id="PF13186"/>
    </source>
</evidence>
<feature type="domain" description="4Fe4S-binding SPASM" evidence="6">
    <location>
        <begin position="228"/>
        <end position="294"/>
    </location>
</feature>
<dbReference type="GO" id="GO:0051536">
    <property type="term" value="F:iron-sulfur cluster binding"/>
    <property type="evidence" value="ECO:0007669"/>
    <property type="project" value="UniProtKB-KW"/>
</dbReference>
<dbReference type="RefSeq" id="WP_092075149.1">
    <property type="nucleotide sequence ID" value="NZ_FNHB01000022.1"/>
</dbReference>
<organism evidence="7 8">
    <name type="scientific">Dendrosporobacter quercicolus</name>
    <dbReference type="NCBI Taxonomy" id="146817"/>
    <lineage>
        <taxon>Bacteria</taxon>
        <taxon>Bacillati</taxon>
        <taxon>Bacillota</taxon>
        <taxon>Negativicutes</taxon>
        <taxon>Selenomonadales</taxon>
        <taxon>Sporomusaceae</taxon>
        <taxon>Dendrosporobacter</taxon>
    </lineage>
</organism>
<dbReference type="Pfam" id="PF04055">
    <property type="entry name" value="Radical_SAM"/>
    <property type="match status" value="1"/>
</dbReference>
<name>A0A1H0ASR8_9FIRM</name>
<dbReference type="CDD" id="cd21109">
    <property type="entry name" value="SPASM"/>
    <property type="match status" value="1"/>
</dbReference>
<evidence type="ECO:0000313" key="8">
    <source>
        <dbReference type="Proteomes" id="UP000214880"/>
    </source>
</evidence>
<evidence type="ECO:0000256" key="4">
    <source>
        <dbReference type="ARBA" id="ARBA00023014"/>
    </source>
</evidence>
<dbReference type="AlphaFoldDB" id="A0A1H0ASR8"/>
<keyword evidence="4" id="KW-0411">Iron-sulfur</keyword>
<dbReference type="InterPro" id="IPR007197">
    <property type="entry name" value="rSAM"/>
</dbReference>
<dbReference type="InterPro" id="IPR058240">
    <property type="entry name" value="rSAM_sf"/>
</dbReference>
<dbReference type="InterPro" id="IPR013785">
    <property type="entry name" value="Aldolase_TIM"/>
</dbReference>
<proteinExistence type="predicted"/>
<evidence type="ECO:0000256" key="1">
    <source>
        <dbReference type="ARBA" id="ARBA00022691"/>
    </source>
</evidence>
<dbReference type="SUPFAM" id="SSF102114">
    <property type="entry name" value="Radical SAM enzymes"/>
    <property type="match status" value="1"/>
</dbReference>
<keyword evidence="2" id="KW-0479">Metal-binding</keyword>
<dbReference type="Pfam" id="PF13186">
    <property type="entry name" value="SPASM"/>
    <property type="match status" value="1"/>
</dbReference>
<accession>A0A1H0ASR8</accession>
<dbReference type="GO" id="GO:0046872">
    <property type="term" value="F:metal ion binding"/>
    <property type="evidence" value="ECO:0007669"/>
    <property type="project" value="UniProtKB-KW"/>
</dbReference>
<gene>
    <name evidence="7" type="ORF">SAMN04488502_1227</name>
</gene>
<reference evidence="7 8" key="1">
    <citation type="submission" date="2016-10" db="EMBL/GenBank/DDBJ databases">
        <authorList>
            <person name="de Groot N.N."/>
        </authorList>
    </citation>
    <scope>NUCLEOTIDE SEQUENCE [LARGE SCALE GENOMIC DNA]</scope>
    <source>
        <strain evidence="7 8">DSM 1736</strain>
    </source>
</reference>
<dbReference type="SFLD" id="SFLDS00029">
    <property type="entry name" value="Radical_SAM"/>
    <property type="match status" value="1"/>
</dbReference>
<dbReference type="CDD" id="cd01335">
    <property type="entry name" value="Radical_SAM"/>
    <property type="match status" value="1"/>
</dbReference>
<dbReference type="Proteomes" id="UP000214880">
    <property type="component" value="Unassembled WGS sequence"/>
</dbReference>
<keyword evidence="8" id="KW-1185">Reference proteome</keyword>
<evidence type="ECO:0000256" key="3">
    <source>
        <dbReference type="ARBA" id="ARBA00023004"/>
    </source>
</evidence>
<dbReference type="PANTHER" id="PTHR11228:SF7">
    <property type="entry name" value="PQQA PEPTIDE CYCLASE"/>
    <property type="match status" value="1"/>
</dbReference>